<dbReference type="STRING" id="1499967.U27_01570"/>
<dbReference type="Proteomes" id="UP000030661">
    <property type="component" value="Unassembled WGS sequence"/>
</dbReference>
<keyword evidence="2" id="KW-1185">Reference proteome</keyword>
<dbReference type="HOGENOM" id="CLU_2632332_0_0_0"/>
<evidence type="ECO:0000313" key="2">
    <source>
        <dbReference type="Proteomes" id="UP000030661"/>
    </source>
</evidence>
<organism evidence="1">
    <name type="scientific">Vecturithrix granuli</name>
    <dbReference type="NCBI Taxonomy" id="1499967"/>
    <lineage>
        <taxon>Bacteria</taxon>
        <taxon>Candidatus Moduliflexota</taxon>
        <taxon>Candidatus Vecturitrichia</taxon>
        <taxon>Candidatus Vecturitrichales</taxon>
        <taxon>Candidatus Vecturitrichaceae</taxon>
        <taxon>Candidatus Vecturithrix</taxon>
    </lineage>
</organism>
<reference evidence="1" key="1">
    <citation type="journal article" date="2015" name="PeerJ">
        <title>First genomic representation of candidate bacterial phylum KSB3 points to enhanced environmental sensing as a trigger of wastewater bulking.</title>
        <authorList>
            <person name="Sekiguchi Y."/>
            <person name="Ohashi A."/>
            <person name="Parks D.H."/>
            <person name="Yamauchi T."/>
            <person name="Tyson G.W."/>
            <person name="Hugenholtz P."/>
        </authorList>
    </citation>
    <scope>NUCLEOTIDE SEQUENCE [LARGE SCALE GENOMIC DNA]</scope>
</reference>
<protein>
    <submittedName>
        <fullName evidence="1">Uncharacterized protein</fullName>
    </submittedName>
</protein>
<name>A0A081CAR4_VECG1</name>
<dbReference type="EMBL" id="DF820481">
    <property type="protein sequence ID" value="GAK61669.1"/>
    <property type="molecule type" value="Genomic_DNA"/>
</dbReference>
<evidence type="ECO:0000313" key="1">
    <source>
        <dbReference type="EMBL" id="GAK61669.1"/>
    </source>
</evidence>
<accession>A0A081CAR4</accession>
<gene>
    <name evidence="1" type="ORF">U27_01570</name>
</gene>
<proteinExistence type="predicted"/>
<sequence length="82" mass="9755">MNVPSTHHQAWKDLLTGKQHYDFESFAVQMIVKRLSLKVSQHPSPEILSQSMRELREMFVQNVNAPKIQRDLHKLFRKEELQ</sequence>
<dbReference type="AlphaFoldDB" id="A0A081CAR4"/>